<dbReference type="GO" id="GO:0047372">
    <property type="term" value="F:monoacylglycerol lipase activity"/>
    <property type="evidence" value="ECO:0007669"/>
    <property type="project" value="TreeGrafter"/>
</dbReference>
<dbReference type="Proteomes" id="UP000078572">
    <property type="component" value="Chromosome 1"/>
</dbReference>
<dbReference type="PANTHER" id="PTHR43798:SF5">
    <property type="entry name" value="MONOACYLGLYCEROL LIPASE ABHD6"/>
    <property type="match status" value="1"/>
</dbReference>
<dbReference type="GeneID" id="61525947"/>
<evidence type="ECO:0000313" key="2">
    <source>
        <dbReference type="EMBL" id="ANJ72406.1"/>
    </source>
</evidence>
<keyword evidence="2" id="KW-0378">Hydrolase</keyword>
<dbReference type="RefSeq" id="WP_064803341.1">
    <property type="nucleotide sequence ID" value="NZ_CP016022.1"/>
</dbReference>
<feature type="domain" description="AB hydrolase-1" evidence="1">
    <location>
        <begin position="33"/>
        <end position="254"/>
    </location>
</feature>
<reference evidence="3" key="1">
    <citation type="submission" date="2016-06" db="EMBL/GenBank/DDBJ databases">
        <authorList>
            <person name="Xu Y."/>
            <person name="Nagy A."/>
            <person name="Yan X."/>
            <person name="Kim S.W."/>
            <person name="Haley B."/>
            <person name="Liu N.T."/>
            <person name="Nou X."/>
        </authorList>
    </citation>
    <scope>NUCLEOTIDE SEQUENCE [LARGE SCALE GENOMIC DNA]</scope>
    <source>
        <strain evidence="3">ATCC 49129</strain>
    </source>
</reference>
<dbReference type="GO" id="GO:0046464">
    <property type="term" value="P:acylglycerol catabolic process"/>
    <property type="evidence" value="ECO:0007669"/>
    <property type="project" value="TreeGrafter"/>
</dbReference>
<accession>A0A191ZWF3</accession>
<evidence type="ECO:0000259" key="1">
    <source>
        <dbReference type="Pfam" id="PF12697"/>
    </source>
</evidence>
<dbReference type="InterPro" id="IPR000073">
    <property type="entry name" value="AB_hydrolase_1"/>
</dbReference>
<dbReference type="EMBL" id="CP016022">
    <property type="protein sequence ID" value="ANJ72406.1"/>
    <property type="molecule type" value="Genomic_DNA"/>
</dbReference>
<dbReference type="AlphaFoldDB" id="A0A191ZWF3"/>
<evidence type="ECO:0000313" key="3">
    <source>
        <dbReference type="Proteomes" id="UP000078572"/>
    </source>
</evidence>
<name>A0A191ZWF3_9RALS</name>
<keyword evidence="3" id="KW-1185">Reference proteome</keyword>
<organism evidence="2 3">
    <name type="scientific">Ralstonia insidiosa</name>
    <dbReference type="NCBI Taxonomy" id="190721"/>
    <lineage>
        <taxon>Bacteria</taxon>
        <taxon>Pseudomonadati</taxon>
        <taxon>Pseudomonadota</taxon>
        <taxon>Betaproteobacteria</taxon>
        <taxon>Burkholderiales</taxon>
        <taxon>Burkholderiaceae</taxon>
        <taxon>Ralstonia</taxon>
    </lineage>
</organism>
<dbReference type="PANTHER" id="PTHR43798">
    <property type="entry name" value="MONOACYLGLYCEROL LIPASE"/>
    <property type="match status" value="1"/>
</dbReference>
<proteinExistence type="predicted"/>
<dbReference type="GO" id="GO:0016020">
    <property type="term" value="C:membrane"/>
    <property type="evidence" value="ECO:0007669"/>
    <property type="project" value="TreeGrafter"/>
</dbReference>
<dbReference type="InterPro" id="IPR029058">
    <property type="entry name" value="AB_hydrolase_fold"/>
</dbReference>
<dbReference type="InterPro" id="IPR050266">
    <property type="entry name" value="AB_hydrolase_sf"/>
</dbReference>
<dbReference type="Pfam" id="PF12697">
    <property type="entry name" value="Abhydrolase_6"/>
    <property type="match status" value="1"/>
</dbReference>
<dbReference type="STRING" id="190721.ACS15_0698"/>
<protein>
    <submittedName>
        <fullName evidence="2">Alpha/beta hydrolase</fullName>
    </submittedName>
</protein>
<sequence length="268" mass="29854">MSQEFLKSQFSFIVDDTAVDVSAIHRDGGKAPIVFLHGFGSTKEDYADIVRHAEFAGHPFVAYDAPGCGETRCADLSKISIPFLVSTALAVLDRVGFDRFHLVGHSMGGLTALMLAHAHRHRVISFTDIEGNLAPEDCFLSRQIVDYPRDDAERFFDDFIERTRHAPAYASAMYAASLRHKVRAGAVGGIFRSMVDLSDNGELMEKFLALPFPRMFMYGEQNASLSYLSHIRERGVALAEIPECGHFPMYSNPVLMWRAIAEFQAQAE</sequence>
<gene>
    <name evidence="2" type="ORF">A9Y76_07945</name>
</gene>
<dbReference type="SUPFAM" id="SSF53474">
    <property type="entry name" value="alpha/beta-Hydrolases"/>
    <property type="match status" value="1"/>
</dbReference>
<dbReference type="Gene3D" id="3.40.50.1820">
    <property type="entry name" value="alpha/beta hydrolase"/>
    <property type="match status" value="1"/>
</dbReference>
<dbReference type="OrthoDB" id="3663240at2"/>